<gene>
    <name evidence="1" type="ORF">HNE05_02235</name>
</gene>
<proteinExistence type="predicted"/>
<evidence type="ECO:0000313" key="1">
    <source>
        <dbReference type="EMBL" id="QKE62234.1"/>
    </source>
</evidence>
<dbReference type="RefSeq" id="WP_173203818.1">
    <property type="nucleotide sequence ID" value="NZ_CP053697.2"/>
</dbReference>
<keyword evidence="2" id="KW-1185">Reference proteome</keyword>
<name>A0A6M8F1G9_9GAMM</name>
<evidence type="ECO:0008006" key="3">
    <source>
        <dbReference type="Google" id="ProtNLM"/>
    </source>
</evidence>
<dbReference type="EMBL" id="CP053697">
    <property type="protein sequence ID" value="QKE62234.1"/>
    <property type="molecule type" value="Genomic_DNA"/>
</dbReference>
<dbReference type="Proteomes" id="UP000501379">
    <property type="component" value="Chromosome"/>
</dbReference>
<dbReference type="AlphaFoldDB" id="A0A6M8F1G9"/>
<sequence>MNVLIRQVSTPQGTRWQVCMDQHGVSFRSEAEARAFVATLQARLQAPHALPWRAPAPQMQTAS</sequence>
<evidence type="ECO:0000313" key="2">
    <source>
        <dbReference type="Proteomes" id="UP000501379"/>
    </source>
</evidence>
<protein>
    <recommendedName>
        <fullName evidence="3">DUF2188 domain-containing protein</fullName>
    </recommendedName>
</protein>
<organism evidence="1 2">
    <name type="scientific">Aquipseudomonas campi</name>
    <dbReference type="NCBI Taxonomy" id="2731681"/>
    <lineage>
        <taxon>Bacteria</taxon>
        <taxon>Pseudomonadati</taxon>
        <taxon>Pseudomonadota</taxon>
        <taxon>Gammaproteobacteria</taxon>
        <taxon>Pseudomonadales</taxon>
        <taxon>Pseudomonadaceae</taxon>
        <taxon>Aquipseudomonas</taxon>
    </lineage>
</organism>
<reference evidence="1" key="1">
    <citation type="submission" date="2020-07" db="EMBL/GenBank/DDBJ databases">
        <title>Nitrate ammonifying Pseudomonas campi sp. nov. isolated from German agricultural grassland.</title>
        <authorList>
            <person name="Timsy T."/>
            <person name="Ulrich A."/>
            <person name="Spanner T."/>
            <person name="Foesel B."/>
            <person name="Kolb S."/>
            <person name="Horn M.A."/>
            <person name="Behrendt U."/>
        </authorList>
    </citation>
    <scope>NUCLEOTIDE SEQUENCE</scope>
    <source>
        <strain evidence="1">S1-A32-2</strain>
    </source>
</reference>
<accession>A0A6M8F1G9</accession>
<dbReference type="KEGG" id="pcam:HNE05_02235"/>